<dbReference type="OrthoDB" id="202672at2759"/>
<comment type="caution">
    <text evidence="1">The sequence shown here is derived from an EMBL/GenBank/DDBJ whole genome shotgun (WGS) entry which is preliminary data.</text>
</comment>
<evidence type="ECO:0000313" key="1">
    <source>
        <dbReference type="EMBL" id="KAF5391027.1"/>
    </source>
</evidence>
<sequence length="137" mass="15975">MIPDIPPNCPPARPDLKAFRPPKSKSKIAYYGWRVRMWIEGTFGTGMLEPWEKLLLCEFLVSLEKKNYVLTYLPCSPDFFDYFVLLVTGIVRYLPHHVSVMKTRAVYYIWGSEYEDTSVFQWIGTKASGHGIQYQEL</sequence>
<proteinExistence type="predicted"/>
<name>A0A8H5MEI4_9AGAR</name>
<evidence type="ECO:0000313" key="2">
    <source>
        <dbReference type="Proteomes" id="UP000518752"/>
    </source>
</evidence>
<reference evidence="1 2" key="1">
    <citation type="journal article" date="2020" name="ISME J.">
        <title>Uncovering the hidden diversity of litter-decomposition mechanisms in mushroom-forming fungi.</title>
        <authorList>
            <person name="Floudas D."/>
            <person name="Bentzer J."/>
            <person name="Ahren D."/>
            <person name="Johansson T."/>
            <person name="Persson P."/>
            <person name="Tunlid A."/>
        </authorList>
    </citation>
    <scope>NUCLEOTIDE SEQUENCE [LARGE SCALE GENOMIC DNA]</scope>
    <source>
        <strain evidence="1 2">CBS 406.79</strain>
    </source>
</reference>
<dbReference type="Proteomes" id="UP000518752">
    <property type="component" value="Unassembled WGS sequence"/>
</dbReference>
<dbReference type="EMBL" id="JAACJN010000012">
    <property type="protein sequence ID" value="KAF5391027.1"/>
    <property type="molecule type" value="Genomic_DNA"/>
</dbReference>
<protein>
    <submittedName>
        <fullName evidence="1">Uncharacterized protein</fullName>
    </submittedName>
</protein>
<keyword evidence="2" id="KW-1185">Reference proteome</keyword>
<accession>A0A8H5MEI4</accession>
<gene>
    <name evidence="1" type="ORF">D9757_003934</name>
</gene>
<organism evidence="1 2">
    <name type="scientific">Collybiopsis confluens</name>
    <dbReference type="NCBI Taxonomy" id="2823264"/>
    <lineage>
        <taxon>Eukaryota</taxon>
        <taxon>Fungi</taxon>
        <taxon>Dikarya</taxon>
        <taxon>Basidiomycota</taxon>
        <taxon>Agaricomycotina</taxon>
        <taxon>Agaricomycetes</taxon>
        <taxon>Agaricomycetidae</taxon>
        <taxon>Agaricales</taxon>
        <taxon>Marasmiineae</taxon>
        <taxon>Omphalotaceae</taxon>
        <taxon>Collybiopsis</taxon>
    </lineage>
</organism>
<dbReference type="AlphaFoldDB" id="A0A8H5MEI4"/>